<keyword evidence="5" id="KW-1185">Reference proteome</keyword>
<reference evidence="2" key="2">
    <citation type="submission" date="2022-11" db="EMBL/GenBank/DDBJ databases">
        <title>Prophages regulate Shewanella fidelis motility and biofilm formation: implications for gut colonization dynamics in Ciona robusta.</title>
        <authorList>
            <person name="Natarajan O."/>
            <person name="Gibboney S.L."/>
            <person name="Young M.N."/>
            <person name="Lim S.J."/>
            <person name="Pluta N."/>
            <person name="Atkinson C.G.F."/>
            <person name="Leigh B.A."/>
            <person name="Liberti A."/>
            <person name="Kees E."/>
            <person name="Breitbart M."/>
            <person name="Gralnick J."/>
            <person name="Dishaw L.J."/>
        </authorList>
    </citation>
    <scope>NUCLEOTIDE SEQUENCE</scope>
    <source>
        <strain evidence="2">3313</strain>
    </source>
</reference>
<organism evidence="2 4">
    <name type="scientific">Shewanella fidelis</name>
    <dbReference type="NCBI Taxonomy" id="173509"/>
    <lineage>
        <taxon>Bacteria</taxon>
        <taxon>Pseudomonadati</taxon>
        <taxon>Pseudomonadota</taxon>
        <taxon>Gammaproteobacteria</taxon>
        <taxon>Alteromonadales</taxon>
        <taxon>Shewanellaceae</taxon>
        <taxon>Shewanella</taxon>
    </lineage>
</organism>
<evidence type="ECO:0000313" key="2">
    <source>
        <dbReference type="EMBL" id="MDR8523853.1"/>
    </source>
</evidence>
<dbReference type="RefSeq" id="WP_310654695.1">
    <property type="nucleotide sequence ID" value="NZ_JAPMLC010000001.1"/>
</dbReference>
<feature type="region of interest" description="Disordered" evidence="1">
    <location>
        <begin position="35"/>
        <end position="57"/>
    </location>
</feature>
<comment type="caution">
    <text evidence="2">The sequence shown here is derived from an EMBL/GenBank/DDBJ whole genome shotgun (WGS) entry which is preliminary data.</text>
</comment>
<dbReference type="EMBL" id="JAPMLE010000001">
    <property type="protein sequence ID" value="MDR8523853.1"/>
    <property type="molecule type" value="Genomic_DNA"/>
</dbReference>
<dbReference type="EMBL" id="JAPMLD010000002">
    <property type="protein sequence ID" value="MDW4823712.1"/>
    <property type="molecule type" value="Genomic_DNA"/>
</dbReference>
<evidence type="ECO:0000313" key="5">
    <source>
        <dbReference type="Proteomes" id="UP001271263"/>
    </source>
</evidence>
<gene>
    <name evidence="2" type="ORF">OS133_09235</name>
    <name evidence="3" type="ORF">OS134_06480</name>
</gene>
<dbReference type="AlphaFoldDB" id="A0AAW8NKR3"/>
<evidence type="ECO:0000313" key="4">
    <source>
        <dbReference type="Proteomes" id="UP001259340"/>
    </source>
</evidence>
<evidence type="ECO:0000256" key="1">
    <source>
        <dbReference type="SAM" id="MobiDB-lite"/>
    </source>
</evidence>
<accession>A0AAW8NKR3</accession>
<reference evidence="3 5" key="1">
    <citation type="journal article" date="2022" name="bioRxiv">
        <title>Prophages regulate Shewanella fidelis 3313 motility and biofilm formation: implications for gut colonization dynamics in Ciona robusta.</title>
        <authorList>
            <person name="Natarajan O."/>
            <person name="Gibboney S.L."/>
            <person name="Young M.N."/>
            <person name="Lim S.J."/>
            <person name="Pluta N."/>
            <person name="Atkinson C.G."/>
            <person name="Leigh B.A."/>
            <person name="Liberti A."/>
            <person name="Kees E.D."/>
            <person name="Breitbart M."/>
            <person name="Gralnick J.A."/>
            <person name="Dishaw L.J."/>
        </authorList>
    </citation>
    <scope>NUCLEOTIDE SEQUENCE [LARGE SCALE GENOMIC DNA]</scope>
    <source>
        <strain evidence="3 5">JG4066</strain>
    </source>
</reference>
<protein>
    <submittedName>
        <fullName evidence="2">Uncharacterized protein</fullName>
    </submittedName>
</protein>
<dbReference type="Proteomes" id="UP001271263">
    <property type="component" value="Unassembled WGS sequence"/>
</dbReference>
<proteinExistence type="predicted"/>
<name>A0AAW8NKR3_9GAMM</name>
<sequence>MTPYALELVDYIEQHNGSGQMLAELYADENFSPDWRTRQQQPKAESVEITISGDDDE</sequence>
<evidence type="ECO:0000313" key="3">
    <source>
        <dbReference type="EMBL" id="MDW4823712.1"/>
    </source>
</evidence>
<dbReference type="Proteomes" id="UP001259340">
    <property type="component" value="Unassembled WGS sequence"/>
</dbReference>